<dbReference type="RefSeq" id="XP_025345165.1">
    <property type="nucleotide sequence ID" value="XM_025494590.1"/>
</dbReference>
<name>A0A316U4X5_9BASI</name>
<dbReference type="STRING" id="1684307.A0A316U4X5"/>
<dbReference type="PANTHER" id="PTHR37852">
    <property type="entry name" value="YALI0B21208P"/>
    <property type="match status" value="1"/>
</dbReference>
<reference evidence="2 3" key="1">
    <citation type="journal article" date="2018" name="Mol. Biol. Evol.">
        <title>Broad Genomic Sampling Reveals a Smut Pathogenic Ancestry of the Fungal Clade Ustilaginomycotina.</title>
        <authorList>
            <person name="Kijpornyongpan T."/>
            <person name="Mondo S.J."/>
            <person name="Barry K."/>
            <person name="Sandor L."/>
            <person name="Lee J."/>
            <person name="Lipzen A."/>
            <person name="Pangilinan J."/>
            <person name="LaButti K."/>
            <person name="Hainaut M."/>
            <person name="Henrissat B."/>
            <person name="Grigoriev I.V."/>
            <person name="Spatafora J.W."/>
            <person name="Aime M.C."/>
        </authorList>
    </citation>
    <scope>NUCLEOTIDE SEQUENCE [LARGE SCALE GENOMIC DNA]</scope>
    <source>
        <strain evidence="2 3">MCA 4718</strain>
    </source>
</reference>
<proteinExistence type="predicted"/>
<dbReference type="AlphaFoldDB" id="A0A316U4X5"/>
<gene>
    <name evidence="2" type="ORF">BCV69DRAFT_301745</name>
</gene>
<accession>A0A316U4X5</accession>
<protein>
    <submittedName>
        <fullName evidence="2">Uncharacterized protein</fullName>
    </submittedName>
</protein>
<feature type="compositionally biased region" description="Pro residues" evidence="1">
    <location>
        <begin position="34"/>
        <end position="50"/>
    </location>
</feature>
<dbReference type="GeneID" id="37016324"/>
<evidence type="ECO:0000256" key="1">
    <source>
        <dbReference type="SAM" id="MobiDB-lite"/>
    </source>
</evidence>
<sequence length="262" mass="27925">MNSAERAVMVWWKPFSSSPQPGVQQPVELRQESPVPPPTPSPPPSPPPVSATPFRSSPEIFSHPPPPPATLTPTSFLSSISPTIPLVSLSLGLASGLYTGASRAGLVFMAENAHRRPETVQGWYFYNKTKNYKVLLSGIKAGISTGVRLGGWTGLWVLADAGALEAREQWLSSTSSAWMAYAHQNGMLGWLGHWTDGMVAGQAVAVLASAAYRLPTMRLLAIGTLAGGTTGALQDLRDYLIRKKEAQDGVSQPRSHLVGSAT</sequence>
<dbReference type="PANTHER" id="PTHR37852:SF1">
    <property type="entry name" value="HIG1 DOMAIN-CONTAINING PROTEIN"/>
    <property type="match status" value="1"/>
</dbReference>
<organism evidence="2 3">
    <name type="scientific">Pseudomicrostroma glucosiphilum</name>
    <dbReference type="NCBI Taxonomy" id="1684307"/>
    <lineage>
        <taxon>Eukaryota</taxon>
        <taxon>Fungi</taxon>
        <taxon>Dikarya</taxon>
        <taxon>Basidiomycota</taxon>
        <taxon>Ustilaginomycotina</taxon>
        <taxon>Exobasidiomycetes</taxon>
        <taxon>Microstromatales</taxon>
        <taxon>Microstromatales incertae sedis</taxon>
        <taxon>Pseudomicrostroma</taxon>
    </lineage>
</organism>
<dbReference type="Proteomes" id="UP000245942">
    <property type="component" value="Unassembled WGS sequence"/>
</dbReference>
<feature type="region of interest" description="Disordered" evidence="1">
    <location>
        <begin position="15"/>
        <end position="68"/>
    </location>
</feature>
<keyword evidence="3" id="KW-1185">Reference proteome</keyword>
<dbReference type="EMBL" id="KZ819339">
    <property type="protein sequence ID" value="PWN18005.1"/>
    <property type="molecule type" value="Genomic_DNA"/>
</dbReference>
<dbReference type="OrthoDB" id="5584028at2759"/>
<evidence type="ECO:0000313" key="3">
    <source>
        <dbReference type="Proteomes" id="UP000245942"/>
    </source>
</evidence>
<evidence type="ECO:0000313" key="2">
    <source>
        <dbReference type="EMBL" id="PWN18005.1"/>
    </source>
</evidence>